<reference evidence="2 3" key="1">
    <citation type="submission" date="2023-08" db="EMBL/GenBank/DDBJ databases">
        <title>Black Yeasts Isolated from many extreme environments.</title>
        <authorList>
            <person name="Coleine C."/>
            <person name="Stajich J.E."/>
            <person name="Selbmann L."/>
        </authorList>
    </citation>
    <scope>NUCLEOTIDE SEQUENCE [LARGE SCALE GENOMIC DNA]</scope>
    <source>
        <strain evidence="2 3">CCFEE 5792</strain>
    </source>
</reference>
<feature type="compositionally biased region" description="Low complexity" evidence="1">
    <location>
        <begin position="95"/>
        <end position="128"/>
    </location>
</feature>
<dbReference type="EMBL" id="JAVRRD010000006">
    <property type="protein sequence ID" value="KAK5057557.1"/>
    <property type="molecule type" value="Genomic_DNA"/>
</dbReference>
<feature type="compositionally biased region" description="Basic residues" evidence="1">
    <location>
        <begin position="1"/>
        <end position="10"/>
    </location>
</feature>
<sequence length="332" mass="35792">MKKLVRKLSTRKPDHHQNFAISPGRNAEPSASSPSDTHSNSSLNLSTADIKSPSASGTQPGFIPFGTTLYFQGCPHSTPPTPRPAYIPPVLLTQVSSPSSTSNHSRSRSTSSVAASTTPATHTGTGTTIPQAREATVINQFFTSPRQCFDCSLASARSAQRMAHEAFDAKIRRGRLRIGLACADLASLETQARHTRLLPGDADPDTDTDTEVGIVQQRVSGLRGEIFQAKEIVRDWVAKRDGQVLALWDEVRASWDGAVREVVRDDGSGEGLEKCVFRMRVLGVADADADADGIVDASQSVGDRRPQGVDHDDMEMEMEGGVRIDVVWETVG</sequence>
<feature type="region of interest" description="Disordered" evidence="1">
    <location>
        <begin position="94"/>
        <end position="129"/>
    </location>
</feature>
<organism evidence="2 3">
    <name type="scientific">Exophiala bonariae</name>
    <dbReference type="NCBI Taxonomy" id="1690606"/>
    <lineage>
        <taxon>Eukaryota</taxon>
        <taxon>Fungi</taxon>
        <taxon>Dikarya</taxon>
        <taxon>Ascomycota</taxon>
        <taxon>Pezizomycotina</taxon>
        <taxon>Eurotiomycetes</taxon>
        <taxon>Chaetothyriomycetidae</taxon>
        <taxon>Chaetothyriales</taxon>
        <taxon>Herpotrichiellaceae</taxon>
        <taxon>Exophiala</taxon>
    </lineage>
</organism>
<evidence type="ECO:0000313" key="2">
    <source>
        <dbReference type="EMBL" id="KAK5057557.1"/>
    </source>
</evidence>
<keyword evidence="3" id="KW-1185">Reference proteome</keyword>
<gene>
    <name evidence="2" type="ORF">LTR84_011557</name>
</gene>
<proteinExistence type="predicted"/>
<protein>
    <submittedName>
        <fullName evidence="2">Uncharacterized protein</fullName>
    </submittedName>
</protein>
<name>A0AAV9NHD9_9EURO</name>
<dbReference type="RefSeq" id="XP_064708675.1">
    <property type="nucleotide sequence ID" value="XM_064855086.1"/>
</dbReference>
<feature type="compositionally biased region" description="Polar residues" evidence="1">
    <location>
        <begin position="29"/>
        <end position="58"/>
    </location>
</feature>
<accession>A0AAV9NHD9</accession>
<dbReference type="Proteomes" id="UP001358417">
    <property type="component" value="Unassembled WGS sequence"/>
</dbReference>
<dbReference type="GeneID" id="89979707"/>
<feature type="region of interest" description="Disordered" evidence="1">
    <location>
        <begin position="1"/>
        <end position="58"/>
    </location>
</feature>
<comment type="caution">
    <text evidence="2">The sequence shown here is derived from an EMBL/GenBank/DDBJ whole genome shotgun (WGS) entry which is preliminary data.</text>
</comment>
<dbReference type="AlphaFoldDB" id="A0AAV9NHD9"/>
<evidence type="ECO:0000313" key="3">
    <source>
        <dbReference type="Proteomes" id="UP001358417"/>
    </source>
</evidence>
<evidence type="ECO:0000256" key="1">
    <source>
        <dbReference type="SAM" id="MobiDB-lite"/>
    </source>
</evidence>